<evidence type="ECO:0000256" key="5">
    <source>
        <dbReference type="ARBA" id="ARBA00023004"/>
    </source>
</evidence>
<evidence type="ECO:0000256" key="12">
    <source>
        <dbReference type="SAM" id="MobiDB-lite"/>
    </source>
</evidence>
<feature type="binding site" evidence="11">
    <location>
        <position position="3"/>
    </location>
    <ligand>
        <name>[4Fe-4S] cluster</name>
        <dbReference type="ChEBI" id="CHEBI:49883"/>
    </ligand>
</feature>
<evidence type="ECO:0000259" key="13">
    <source>
        <dbReference type="PROSITE" id="PS51674"/>
    </source>
</evidence>
<evidence type="ECO:0000256" key="3">
    <source>
        <dbReference type="ARBA" id="ARBA00022485"/>
    </source>
</evidence>
<evidence type="ECO:0000256" key="4">
    <source>
        <dbReference type="ARBA" id="ARBA00022723"/>
    </source>
</evidence>
<feature type="binding site" evidence="11">
    <location>
        <position position="29"/>
    </location>
    <ligand>
        <name>[4Fe-4S] cluster</name>
        <dbReference type="ChEBI" id="CHEBI:49883"/>
    </ligand>
</feature>
<evidence type="ECO:0000313" key="15">
    <source>
        <dbReference type="Proteomes" id="UP000294853"/>
    </source>
</evidence>
<dbReference type="GO" id="GO:0035731">
    <property type="term" value="F:dinitrosyl-iron complex binding"/>
    <property type="evidence" value="ECO:0007669"/>
    <property type="project" value="UniProtKB-UniRule"/>
</dbReference>
<dbReference type="HAMAP" id="MF_01479">
    <property type="entry name" value="WhiB"/>
    <property type="match status" value="1"/>
</dbReference>
<evidence type="ECO:0000256" key="2">
    <source>
        <dbReference type="ARBA" id="ARBA00006597"/>
    </source>
</evidence>
<feature type="binding site" evidence="11">
    <location>
        <position position="26"/>
    </location>
    <ligand>
        <name>[4Fe-4S] cluster</name>
        <dbReference type="ChEBI" id="CHEBI:49883"/>
    </ligand>
</feature>
<keyword evidence="3 11" id="KW-0004">4Fe-4S</keyword>
<keyword evidence="5 11" id="KW-0408">Iron</keyword>
<evidence type="ECO:0000313" key="14">
    <source>
        <dbReference type="EMBL" id="QBX57651.1"/>
    </source>
</evidence>
<feature type="region of interest" description="Disordered" evidence="12">
    <location>
        <begin position="64"/>
        <end position="84"/>
    </location>
</feature>
<dbReference type="Proteomes" id="UP000294853">
    <property type="component" value="Chromosome"/>
</dbReference>
<keyword evidence="7 11" id="KW-0805">Transcription regulation</keyword>
<dbReference type="PANTHER" id="PTHR38839:SF2">
    <property type="entry name" value="TRANSCRIPTIONAL REGULATOR WHIB7-RELATED"/>
    <property type="match status" value="1"/>
</dbReference>
<sequence length="84" mass="9251">MPCQHHDPELWFPKNAETARRAKALCRTCPILRPCLDVALNTEGASGVWGGELFESGTLVARKRYRGRPRRDQTEQAGSAGSVA</sequence>
<name>A0A4P7IMU2_9ACTN</name>
<evidence type="ECO:0000256" key="8">
    <source>
        <dbReference type="ARBA" id="ARBA00023125"/>
    </source>
</evidence>
<dbReference type="GO" id="GO:0047134">
    <property type="term" value="F:protein-disulfide reductase [NAD(P)H] activity"/>
    <property type="evidence" value="ECO:0007669"/>
    <property type="project" value="TreeGrafter"/>
</dbReference>
<dbReference type="PROSITE" id="PS51674">
    <property type="entry name" value="4FE4S_WBL"/>
    <property type="match status" value="1"/>
</dbReference>
<dbReference type="EMBL" id="CP038436">
    <property type="protein sequence ID" value="QBX57651.1"/>
    <property type="molecule type" value="Genomic_DNA"/>
</dbReference>
<evidence type="ECO:0000256" key="7">
    <source>
        <dbReference type="ARBA" id="ARBA00023015"/>
    </source>
</evidence>
<dbReference type="InterPro" id="IPR003482">
    <property type="entry name" value="Whib"/>
</dbReference>
<accession>A0A4P7IMU2</accession>
<proteinExistence type="inferred from homology"/>
<comment type="cofactor">
    <cofactor evidence="11">
        <name>[4Fe-4S] cluster</name>
        <dbReference type="ChEBI" id="CHEBI:49883"/>
    </cofactor>
    <text evidence="11">Binds 1 [4Fe-4S] cluster per subunit. Following nitrosylation of the [4Fe-4S] cluster binds 1 [4Fe-8(NO)] cluster per subunit.</text>
</comment>
<dbReference type="GO" id="GO:0051539">
    <property type="term" value="F:4 iron, 4 sulfur cluster binding"/>
    <property type="evidence" value="ECO:0007669"/>
    <property type="project" value="UniProtKB-UniRule"/>
</dbReference>
<reference evidence="14 15" key="1">
    <citation type="submission" date="2019-03" db="EMBL/GenBank/DDBJ databases">
        <title>Three New Species of Nocardioides, Nocardioides euryhalodurans sp. nov., Nocardioides seonyuensis sp. nov. and Nocardioides eburneoflavus sp. nov. Iolated from Soil.</title>
        <authorList>
            <person name="Roh S.G."/>
            <person name="Lee C."/>
            <person name="Kim M.-K."/>
            <person name="Kim S.B."/>
        </authorList>
    </citation>
    <scope>NUCLEOTIDE SEQUENCE [LARGE SCALE GENOMIC DNA]</scope>
    <source>
        <strain evidence="14 15">MMS17-SY207-3</strain>
    </source>
</reference>
<evidence type="ECO:0000256" key="6">
    <source>
        <dbReference type="ARBA" id="ARBA00023014"/>
    </source>
</evidence>
<evidence type="ECO:0000256" key="11">
    <source>
        <dbReference type="HAMAP-Rule" id="MF_01479"/>
    </source>
</evidence>
<dbReference type="OrthoDB" id="5244115at2"/>
<organism evidence="14 15">
    <name type="scientific">Nocardioides seonyuensis</name>
    <dbReference type="NCBI Taxonomy" id="2518371"/>
    <lineage>
        <taxon>Bacteria</taxon>
        <taxon>Bacillati</taxon>
        <taxon>Actinomycetota</taxon>
        <taxon>Actinomycetes</taxon>
        <taxon>Propionibacteriales</taxon>
        <taxon>Nocardioidaceae</taxon>
        <taxon>Nocardioides</taxon>
    </lineage>
</organism>
<keyword evidence="6 11" id="KW-0411">Iron-sulfur</keyword>
<keyword evidence="10 11" id="KW-0804">Transcription</keyword>
<feature type="binding site" evidence="11">
    <location>
        <position position="35"/>
    </location>
    <ligand>
        <name>[4Fe-4S] cluster</name>
        <dbReference type="ChEBI" id="CHEBI:49883"/>
    </ligand>
</feature>
<dbReference type="GO" id="GO:0005737">
    <property type="term" value="C:cytoplasm"/>
    <property type="evidence" value="ECO:0007669"/>
    <property type="project" value="UniProtKB-SubCell"/>
</dbReference>
<protein>
    <recommendedName>
        <fullName evidence="11">Transcriptional regulator WhiB</fullName>
    </recommendedName>
</protein>
<evidence type="ECO:0000256" key="1">
    <source>
        <dbReference type="ARBA" id="ARBA00004496"/>
    </source>
</evidence>
<dbReference type="GO" id="GO:0046872">
    <property type="term" value="F:metal ion binding"/>
    <property type="evidence" value="ECO:0007669"/>
    <property type="project" value="UniProtKB-KW"/>
</dbReference>
<comment type="PTM">
    <text evidence="11">Upon Fe-S cluster removal intramolecular disulfide bonds are formed.</text>
</comment>
<keyword evidence="8 11" id="KW-0238">DNA-binding</keyword>
<keyword evidence="15" id="KW-1185">Reference proteome</keyword>
<evidence type="ECO:0000256" key="9">
    <source>
        <dbReference type="ARBA" id="ARBA00023157"/>
    </source>
</evidence>
<comment type="similarity">
    <text evidence="2 11">Belongs to the WhiB family.</text>
</comment>
<dbReference type="GO" id="GO:0003677">
    <property type="term" value="F:DNA binding"/>
    <property type="evidence" value="ECO:0007669"/>
    <property type="project" value="UniProtKB-UniRule"/>
</dbReference>
<dbReference type="KEGG" id="nsn:EXE58_15665"/>
<dbReference type="PANTHER" id="PTHR38839">
    <property type="entry name" value="TRANSCRIPTIONAL REGULATOR WHID-RELATED"/>
    <property type="match status" value="1"/>
</dbReference>
<dbReference type="GO" id="GO:0045892">
    <property type="term" value="P:negative regulation of DNA-templated transcription"/>
    <property type="evidence" value="ECO:0007669"/>
    <property type="project" value="TreeGrafter"/>
</dbReference>
<gene>
    <name evidence="11" type="primary">whiB</name>
    <name evidence="14" type="ORF">EXE58_15665</name>
</gene>
<dbReference type="InterPro" id="IPR034768">
    <property type="entry name" value="4FE4S_WBL"/>
</dbReference>
<comment type="subcellular location">
    <subcellularLocation>
        <location evidence="1 11">Cytoplasm</location>
    </subcellularLocation>
</comment>
<feature type="compositionally biased region" description="Polar residues" evidence="12">
    <location>
        <begin position="75"/>
        <end position="84"/>
    </location>
</feature>
<feature type="domain" description="4Fe-4S Wbl-type" evidence="13">
    <location>
        <begin position="2"/>
        <end position="59"/>
    </location>
</feature>
<dbReference type="Pfam" id="PF02467">
    <property type="entry name" value="Whib"/>
    <property type="match status" value="1"/>
</dbReference>
<evidence type="ECO:0000256" key="10">
    <source>
        <dbReference type="ARBA" id="ARBA00023163"/>
    </source>
</evidence>
<comment type="function">
    <text evidence="11">Acts as a transcriptional regulator. Probably redox-responsive. The apo- but not holo-form probably binds DNA.</text>
</comment>
<keyword evidence="11" id="KW-0963">Cytoplasm</keyword>
<keyword evidence="9 11" id="KW-1015">Disulfide bond</keyword>
<dbReference type="GO" id="GO:0045454">
    <property type="term" value="P:cell redox homeostasis"/>
    <property type="evidence" value="ECO:0007669"/>
    <property type="project" value="TreeGrafter"/>
</dbReference>
<keyword evidence="4 11" id="KW-0479">Metal-binding</keyword>
<dbReference type="AlphaFoldDB" id="A0A4P7IMU2"/>
<comment type="PTM">
    <text evidence="11">The Fe-S cluster can be nitrosylated by nitric oxide (NO).</text>
</comment>